<feature type="domain" description="Ig-like" evidence="9">
    <location>
        <begin position="34"/>
        <end position="140"/>
    </location>
</feature>
<accession>A0A3Q1M4A5</accession>
<evidence type="ECO:0000313" key="10">
    <source>
        <dbReference type="Ensembl" id="ENSBTAP00000068409.2"/>
    </source>
</evidence>
<dbReference type="GO" id="GO:0005102">
    <property type="term" value="F:signaling receptor binding"/>
    <property type="evidence" value="ECO:0000318"/>
    <property type="project" value="GO_Central"/>
</dbReference>
<dbReference type="GO" id="GO:0050852">
    <property type="term" value="P:T cell receptor signaling pathway"/>
    <property type="evidence" value="ECO:0000318"/>
    <property type="project" value="GO_Central"/>
</dbReference>
<evidence type="ECO:0000256" key="2">
    <source>
        <dbReference type="ARBA" id="ARBA00022692"/>
    </source>
</evidence>
<dbReference type="SMART" id="SM00409">
    <property type="entry name" value="IG"/>
    <property type="match status" value="1"/>
</dbReference>
<dbReference type="FunFam" id="2.60.40.10:FF:000088">
    <property type="entry name" value="Butyrophilin subfamily 1 member A1"/>
    <property type="match status" value="1"/>
</dbReference>
<dbReference type="FunFam" id="2.60.40.10:FF:000208">
    <property type="entry name" value="Butyrophilin subfamily 1 member A1"/>
    <property type="match status" value="1"/>
</dbReference>
<reference evidence="10" key="3">
    <citation type="submission" date="2025-09" db="UniProtKB">
        <authorList>
            <consortium name="Ensembl"/>
        </authorList>
    </citation>
    <scope>IDENTIFICATION</scope>
    <source>
        <strain evidence="10">Hereford</strain>
    </source>
</reference>
<evidence type="ECO:0000259" key="9">
    <source>
        <dbReference type="PROSITE" id="PS50835"/>
    </source>
</evidence>
<dbReference type="SMART" id="SM00406">
    <property type="entry name" value="IGv"/>
    <property type="match status" value="1"/>
</dbReference>
<dbReference type="PANTHER" id="PTHR24100:SF51">
    <property type="entry name" value="SELECTION AND UPKEEP OF INTRAEPITHELIAL T-CELLS PROTEIN 7-RELATED"/>
    <property type="match status" value="1"/>
</dbReference>
<evidence type="ECO:0000256" key="5">
    <source>
        <dbReference type="ARBA" id="ARBA00023136"/>
    </source>
</evidence>
<keyword evidence="3 8" id="KW-0732">Signal</keyword>
<organism evidence="10 11">
    <name type="scientific">Bos taurus</name>
    <name type="common">Bovine</name>
    <dbReference type="NCBI Taxonomy" id="9913"/>
    <lineage>
        <taxon>Eukaryota</taxon>
        <taxon>Metazoa</taxon>
        <taxon>Chordata</taxon>
        <taxon>Craniata</taxon>
        <taxon>Vertebrata</taxon>
        <taxon>Euteleostomi</taxon>
        <taxon>Mammalia</taxon>
        <taxon>Eutheria</taxon>
        <taxon>Laurasiatheria</taxon>
        <taxon>Artiodactyla</taxon>
        <taxon>Ruminantia</taxon>
        <taxon>Pecora</taxon>
        <taxon>Bovidae</taxon>
        <taxon>Bovinae</taxon>
        <taxon>Bos</taxon>
    </lineage>
</organism>
<evidence type="ECO:0000256" key="4">
    <source>
        <dbReference type="ARBA" id="ARBA00022989"/>
    </source>
</evidence>
<feature type="signal peptide" evidence="8">
    <location>
        <begin position="1"/>
        <end position="26"/>
    </location>
</feature>
<evidence type="ECO:0000313" key="11">
    <source>
        <dbReference type="Proteomes" id="UP000009136"/>
    </source>
</evidence>
<dbReference type="Bgee" id="ENSBTAG00000054583">
    <property type="expression patterns" value="Expressed in zone of skin and 1 other cell type or tissue"/>
</dbReference>
<dbReference type="InterPro" id="IPR003599">
    <property type="entry name" value="Ig_sub"/>
</dbReference>
<dbReference type="Proteomes" id="UP000009136">
    <property type="component" value="Chromosome 3"/>
</dbReference>
<dbReference type="PANTHER" id="PTHR24100">
    <property type="entry name" value="BUTYROPHILIN"/>
    <property type="match status" value="1"/>
</dbReference>
<evidence type="ECO:0000256" key="7">
    <source>
        <dbReference type="SAM" id="Phobius"/>
    </source>
</evidence>
<dbReference type="InParanoid" id="A0A3Q1M4A5"/>
<dbReference type="FunCoup" id="A0A3Q1M4A5">
    <property type="interactions" value="6"/>
</dbReference>
<dbReference type="GO" id="GO:0009897">
    <property type="term" value="C:external side of plasma membrane"/>
    <property type="evidence" value="ECO:0000318"/>
    <property type="project" value="GO_Central"/>
</dbReference>
<keyword evidence="6" id="KW-0393">Immunoglobulin domain</keyword>
<sequence>MMKLKSSSFSGSCVSFLLLQVMTSTSENWTVTIPARHLVATVGGHAELSCQLSPPQSAERMEVRWFRGDNSKLVHLYRDGHEVNGEAAPEYVNRTEFVNEAIRQGKVMLRLHNISVSDDGSYQCSFKGSGINNVASMNLSIAALGLETQIHVQAPGIEGLTVDYNSGGWFPKPQMECRDSRGEIVPHSSKSYSQDGARLFHMKMTLVLRNQSWGNMTCYIHNPLTGEEKRTNIILADDLFYPDHIWMTFSVLLLFVMLFLAIVLLCCQCFTNGDNCCNQCGVTKTICLKVMLFPYDFLGWLSSSITQLPCLLAFSGMLIIYLKFRKRVSISDPLFPLYNDWMWDMAMVLAGSMAFFSLLITVLGMTLRGHKEQEGYTIQSDRDTIHQL</sequence>
<dbReference type="InterPro" id="IPR036179">
    <property type="entry name" value="Ig-like_dom_sf"/>
</dbReference>
<dbReference type="InterPro" id="IPR053896">
    <property type="entry name" value="BTN3A2-like_Ig-C"/>
</dbReference>
<dbReference type="Pfam" id="PF07686">
    <property type="entry name" value="V-set"/>
    <property type="match status" value="1"/>
</dbReference>
<name>A0A3Q1M4A5_BOVIN</name>
<keyword evidence="5 7" id="KW-0472">Membrane</keyword>
<dbReference type="Pfam" id="PF22705">
    <property type="entry name" value="C2-set_3"/>
    <property type="match status" value="1"/>
</dbReference>
<dbReference type="InterPro" id="IPR013106">
    <property type="entry name" value="Ig_V-set"/>
</dbReference>
<evidence type="ECO:0000256" key="6">
    <source>
        <dbReference type="ARBA" id="ARBA00023319"/>
    </source>
</evidence>
<reference evidence="10" key="1">
    <citation type="submission" date="2018-03" db="EMBL/GenBank/DDBJ databases">
        <title>ARS-UCD1.2.</title>
        <authorList>
            <person name="Rosen B.D."/>
            <person name="Bickhart D.M."/>
            <person name="Koren S."/>
            <person name="Schnabel R.D."/>
            <person name="Hall R."/>
            <person name="Zimin A."/>
            <person name="Dreischer C."/>
            <person name="Schultheiss S."/>
            <person name="Schroeder S.G."/>
            <person name="Elsik C.G."/>
            <person name="Couldrey C."/>
            <person name="Liu G.E."/>
            <person name="Van Tassell C.P."/>
            <person name="Phillippy A.M."/>
            <person name="Smith T.P.L."/>
            <person name="Medrano J.F."/>
        </authorList>
    </citation>
    <scope>NUCLEOTIDE SEQUENCE [LARGE SCALE GENOMIC DNA]</scope>
    <source>
        <strain evidence="10">Hereford</strain>
    </source>
</reference>
<evidence type="ECO:0000256" key="3">
    <source>
        <dbReference type="ARBA" id="ARBA00022729"/>
    </source>
</evidence>
<dbReference type="GeneTree" id="ENSGT00940000164707"/>
<dbReference type="InterPro" id="IPR007110">
    <property type="entry name" value="Ig-like_dom"/>
</dbReference>
<keyword evidence="11" id="KW-1185">Reference proteome</keyword>
<dbReference type="GO" id="GO:0001817">
    <property type="term" value="P:regulation of cytokine production"/>
    <property type="evidence" value="ECO:0000318"/>
    <property type="project" value="GO_Central"/>
</dbReference>
<protein>
    <recommendedName>
        <fullName evidence="9">Ig-like domain-containing protein</fullName>
    </recommendedName>
</protein>
<feature type="transmembrane region" description="Helical" evidence="7">
    <location>
        <begin position="245"/>
        <end position="265"/>
    </location>
</feature>
<evidence type="ECO:0000256" key="8">
    <source>
        <dbReference type="SAM" id="SignalP"/>
    </source>
</evidence>
<evidence type="ECO:0000256" key="1">
    <source>
        <dbReference type="ARBA" id="ARBA00004370"/>
    </source>
</evidence>
<dbReference type="InterPro" id="IPR013783">
    <property type="entry name" value="Ig-like_fold"/>
</dbReference>
<dbReference type="Ensembl" id="ENSBTAT00000076656.2">
    <property type="protein sequence ID" value="ENSBTAP00000068409.2"/>
    <property type="gene ID" value="ENSBTAG00000054583.2"/>
</dbReference>
<reference evidence="10" key="2">
    <citation type="submission" date="2025-08" db="UniProtKB">
        <authorList>
            <consortium name="Ensembl"/>
        </authorList>
    </citation>
    <scope>IDENTIFICATION</scope>
    <source>
        <strain evidence="10">Hereford</strain>
    </source>
</reference>
<keyword evidence="4 7" id="KW-1133">Transmembrane helix</keyword>
<dbReference type="AlphaFoldDB" id="A0A3Q1M4A5"/>
<dbReference type="PROSITE" id="PS50835">
    <property type="entry name" value="IG_LIKE"/>
    <property type="match status" value="1"/>
</dbReference>
<feature type="chain" id="PRO_5041905980" description="Ig-like domain-containing protein" evidence="8">
    <location>
        <begin position="27"/>
        <end position="388"/>
    </location>
</feature>
<dbReference type="Gene3D" id="2.60.40.10">
    <property type="entry name" value="Immunoglobulins"/>
    <property type="match status" value="2"/>
</dbReference>
<dbReference type="InterPro" id="IPR050504">
    <property type="entry name" value="IgSF_BTN/MOG"/>
</dbReference>
<proteinExistence type="predicted"/>
<keyword evidence="2 7" id="KW-0812">Transmembrane</keyword>
<feature type="transmembrane region" description="Helical" evidence="7">
    <location>
        <begin position="341"/>
        <end position="363"/>
    </location>
</feature>
<dbReference type="VEuPathDB" id="HostDB:ENSBTAG00000054583"/>
<comment type="subcellular location">
    <subcellularLocation>
        <location evidence="1">Membrane</location>
    </subcellularLocation>
</comment>
<feature type="transmembrane region" description="Helical" evidence="7">
    <location>
        <begin position="297"/>
        <end position="321"/>
    </location>
</feature>
<dbReference type="SUPFAM" id="SSF48726">
    <property type="entry name" value="Immunoglobulin"/>
    <property type="match status" value="1"/>
</dbReference>